<accession>A0A7V4U3M9</accession>
<organism evidence="1">
    <name type="scientific">Caldithrix abyssi</name>
    <dbReference type="NCBI Taxonomy" id="187145"/>
    <lineage>
        <taxon>Bacteria</taxon>
        <taxon>Pseudomonadati</taxon>
        <taxon>Calditrichota</taxon>
        <taxon>Calditrichia</taxon>
        <taxon>Calditrichales</taxon>
        <taxon>Calditrichaceae</taxon>
        <taxon>Caldithrix</taxon>
    </lineage>
</organism>
<proteinExistence type="predicted"/>
<evidence type="ECO:0000313" key="1">
    <source>
        <dbReference type="EMBL" id="HGY57446.1"/>
    </source>
</evidence>
<dbReference type="InterPro" id="IPR011110">
    <property type="entry name" value="Reg_prop"/>
</dbReference>
<reference evidence="1" key="1">
    <citation type="journal article" date="2020" name="mSystems">
        <title>Genome- and Community-Level Interaction Insights into Carbon Utilization and Element Cycling Functions of Hydrothermarchaeota in Hydrothermal Sediment.</title>
        <authorList>
            <person name="Zhou Z."/>
            <person name="Liu Y."/>
            <person name="Xu W."/>
            <person name="Pan J."/>
            <person name="Luo Z.H."/>
            <person name="Li M."/>
        </authorList>
    </citation>
    <scope>NUCLEOTIDE SEQUENCE [LARGE SCALE GENOMIC DNA]</scope>
    <source>
        <strain evidence="1">HyVt-577</strain>
    </source>
</reference>
<gene>
    <name evidence="1" type="ORF">ENK44_17190</name>
</gene>
<name>A0A7V4U3M9_CALAY</name>
<sequence length="793" mass="89448">MPGVFLSKHWSQLMKYSFLVMFSFFTILSAQGVHDWQTITNMNDVTDLVVENEAVWVATTGGLYRYDRQSNEIEQFNNLDGLYSLTKRAVAVDSHGNVLTGGADGLIEVYDKSEDAWSQVFALQGNLIEDILFKNDTLWVTADKGLAVFFWNGNGYTFKDYFVNFPILINSVRYVQRFAGRVWVGTDQGLLSAPSDLNKYTINDPANWILYDKSDGMSDNTIYDLQVIDNLLWIGTGSGLMTMDGKLNLQRESAWGNMAAHFIARSSDPGKYYVSSGSRYYSYISQNTPVQEKGFSRKISVMRTDETGDIWLGLEKDGLFYVGWDKPLLLNTPKHIITKYAMIDSKKRIWGSTGKPHSYAGEGYFLYQDGIWHNIVFNDNRWFKVSHTVAIYEDQYSNVWIGTWGGGAMVYKNTGDIAFFHDFPDTGRMITDTYKERIIEPMDNQYTFTGYFKGFPGDELYEIIPAFKEDDYNRLWFVNYWAANDHLLAVAPYEGSFITLDKEQWAYFGKADGINASEGGINTIDFDDFGRVWIGTYLDGVYILDYNNTLYDKSDDSIYHLVVNDNLYSNQINSIAVDQDGIVWIGTPSGLNSYDGVNVYKHVGDKNGLTGPLENQINGIFVDKYNNRWFATSGGLSVLRAGKSPWDANAWIGYTSANSGLVNNNVHSVFVDNRTGQAVLATDNGISVFRGSFAQIKDDYNNTIGGPNPYVINGGQDYYILKFLKQSSSVKIFSMNGRLVRELTAENGFVDGSRARWDGRDEQGNLVPTGIYLYTAYDEEGQSVAGKIAVVRK</sequence>
<protein>
    <recommendedName>
        <fullName evidence="2">FlgD Ig-like domain-containing protein</fullName>
    </recommendedName>
</protein>
<comment type="caution">
    <text evidence="1">The sequence shown here is derived from an EMBL/GenBank/DDBJ whole genome shotgun (WGS) entry which is preliminary data.</text>
</comment>
<dbReference type="InterPro" id="IPR015943">
    <property type="entry name" value="WD40/YVTN_repeat-like_dom_sf"/>
</dbReference>
<dbReference type="EMBL" id="DRQG01000161">
    <property type="protein sequence ID" value="HGY57446.1"/>
    <property type="molecule type" value="Genomic_DNA"/>
</dbReference>
<dbReference type="Pfam" id="PF07494">
    <property type="entry name" value="Reg_prop"/>
    <property type="match status" value="1"/>
</dbReference>
<dbReference type="Gene3D" id="2.60.40.4070">
    <property type="match status" value="1"/>
</dbReference>
<dbReference type="InterPro" id="IPR011047">
    <property type="entry name" value="Quinoprotein_ADH-like_sf"/>
</dbReference>
<evidence type="ECO:0008006" key="2">
    <source>
        <dbReference type="Google" id="ProtNLM"/>
    </source>
</evidence>
<dbReference type="SUPFAM" id="SSF63829">
    <property type="entry name" value="Calcium-dependent phosphotriesterase"/>
    <property type="match status" value="1"/>
</dbReference>
<dbReference type="AlphaFoldDB" id="A0A7V4U3M9"/>
<dbReference type="SUPFAM" id="SSF50998">
    <property type="entry name" value="Quinoprotein alcohol dehydrogenase-like"/>
    <property type="match status" value="1"/>
</dbReference>
<dbReference type="Gene3D" id="2.130.10.10">
    <property type="entry name" value="YVTN repeat-like/Quinoprotein amine dehydrogenase"/>
    <property type="match status" value="3"/>
</dbReference>
<dbReference type="Proteomes" id="UP000885779">
    <property type="component" value="Unassembled WGS sequence"/>
</dbReference>